<dbReference type="SUPFAM" id="SSF52172">
    <property type="entry name" value="CheY-like"/>
    <property type="match status" value="1"/>
</dbReference>
<evidence type="ECO:0000256" key="1">
    <source>
        <dbReference type="ARBA" id="ARBA00012528"/>
    </source>
</evidence>
<dbReference type="PANTHER" id="PTHR45138">
    <property type="entry name" value="REGULATORY COMPONENTS OF SENSORY TRANSDUCTION SYSTEM"/>
    <property type="match status" value="1"/>
</dbReference>
<dbReference type="PROSITE" id="PS50887">
    <property type="entry name" value="GGDEF"/>
    <property type="match status" value="1"/>
</dbReference>
<organism evidence="6 7">
    <name type="scientific">Paramylibacter ulvae</name>
    <dbReference type="NCBI Taxonomy" id="1651968"/>
    <lineage>
        <taxon>Bacteria</taxon>
        <taxon>Pseudomonadati</taxon>
        <taxon>Pseudomonadota</taxon>
        <taxon>Alphaproteobacteria</taxon>
        <taxon>Rhodobacterales</taxon>
        <taxon>Paracoccaceae</taxon>
        <taxon>Paramylibacter</taxon>
    </lineage>
</organism>
<accession>A0ABQ3D3X1</accession>
<dbReference type="RefSeq" id="WP_189640618.1">
    <property type="nucleotide sequence ID" value="NZ_BMZF01000005.1"/>
</dbReference>
<dbReference type="EMBL" id="BMZF01000005">
    <property type="protein sequence ID" value="GHA54478.1"/>
    <property type="molecule type" value="Genomic_DNA"/>
</dbReference>
<evidence type="ECO:0000256" key="2">
    <source>
        <dbReference type="ARBA" id="ARBA00034247"/>
    </source>
</evidence>
<dbReference type="PROSITE" id="PS50110">
    <property type="entry name" value="RESPONSE_REGULATORY"/>
    <property type="match status" value="1"/>
</dbReference>
<evidence type="ECO:0000313" key="6">
    <source>
        <dbReference type="EMBL" id="GHA54478.1"/>
    </source>
</evidence>
<feature type="domain" description="Response regulatory" evidence="4">
    <location>
        <begin position="4"/>
        <end position="119"/>
    </location>
</feature>
<dbReference type="Pfam" id="PF00990">
    <property type="entry name" value="GGDEF"/>
    <property type="match status" value="1"/>
</dbReference>
<proteinExistence type="predicted"/>
<dbReference type="NCBIfam" id="TIGR00254">
    <property type="entry name" value="GGDEF"/>
    <property type="match status" value="1"/>
</dbReference>
<comment type="caution">
    <text evidence="3">Lacks conserved residue(s) required for the propagation of feature annotation.</text>
</comment>
<dbReference type="SMART" id="SM00448">
    <property type="entry name" value="REC"/>
    <property type="match status" value="1"/>
</dbReference>
<sequence>MPGKILIADPIVTNRIAFKMLLAKEYFDLCVTGCDETIGDTIEKQRPDVVLVSERFAKTTGFNICRMIKSDPKTCDLPVIIINNVPPHDWISAENCGADDLISTENDPTYLIQRIRTLYRRKAELDASLTHLRTAELAGFSENTTSTFQHVKRRFNVCVLNDGSSLCDQIMRVLTRTKSQRIGLNCDTGALIHETARADIIIIPFLDKLFRSDQSLVWKINSLIKETDKPVLVVFEHTNAQSHAMAVRLGLSEYSCGAENLDRLGLRIQSMVHFTRRKSSAGDILSNHVQESKIDPLTGLYNRRYGMKYLSHLMRQPSSMTKPLAVMMLDLDNFKALNDTYGHVIGDQILKELGGLLKNCIRSADMIMRMGGEEFLLMLPDCFLPTAQSIAKRILNKIRTAQFISDEFSTQVRVTASIGIAIHDGYEAAEKFISRADSALFQSKTHGRDQYNYCGT</sequence>
<dbReference type="InterPro" id="IPR011006">
    <property type="entry name" value="CheY-like_superfamily"/>
</dbReference>
<dbReference type="Proteomes" id="UP000634455">
    <property type="component" value="Unassembled WGS sequence"/>
</dbReference>
<evidence type="ECO:0000256" key="3">
    <source>
        <dbReference type="PROSITE-ProRule" id="PRU00169"/>
    </source>
</evidence>
<evidence type="ECO:0000259" key="5">
    <source>
        <dbReference type="PROSITE" id="PS50887"/>
    </source>
</evidence>
<dbReference type="PANTHER" id="PTHR45138:SF9">
    <property type="entry name" value="DIGUANYLATE CYCLASE DGCM-RELATED"/>
    <property type="match status" value="1"/>
</dbReference>
<comment type="caution">
    <text evidence="6">The sequence shown here is derived from an EMBL/GenBank/DDBJ whole genome shotgun (WGS) entry which is preliminary data.</text>
</comment>
<keyword evidence="7" id="KW-1185">Reference proteome</keyword>
<comment type="catalytic activity">
    <reaction evidence="2">
        <text>2 GTP = 3',3'-c-di-GMP + 2 diphosphate</text>
        <dbReference type="Rhea" id="RHEA:24898"/>
        <dbReference type="ChEBI" id="CHEBI:33019"/>
        <dbReference type="ChEBI" id="CHEBI:37565"/>
        <dbReference type="ChEBI" id="CHEBI:58805"/>
        <dbReference type="EC" id="2.7.7.65"/>
    </reaction>
</comment>
<dbReference type="InterPro" id="IPR000160">
    <property type="entry name" value="GGDEF_dom"/>
</dbReference>
<dbReference type="CDD" id="cd01949">
    <property type="entry name" value="GGDEF"/>
    <property type="match status" value="1"/>
</dbReference>
<protein>
    <recommendedName>
        <fullName evidence="1">diguanylate cyclase</fullName>
        <ecNumber evidence="1">2.7.7.65</ecNumber>
    </recommendedName>
</protein>
<dbReference type="Gene3D" id="3.40.50.2300">
    <property type="match status" value="1"/>
</dbReference>
<name>A0ABQ3D3X1_9RHOB</name>
<feature type="domain" description="GGDEF" evidence="5">
    <location>
        <begin position="322"/>
        <end position="456"/>
    </location>
</feature>
<dbReference type="InterPro" id="IPR001789">
    <property type="entry name" value="Sig_transdc_resp-reg_receiver"/>
</dbReference>
<dbReference type="InterPro" id="IPR029787">
    <property type="entry name" value="Nucleotide_cyclase"/>
</dbReference>
<evidence type="ECO:0000313" key="7">
    <source>
        <dbReference type="Proteomes" id="UP000634455"/>
    </source>
</evidence>
<reference evidence="7" key="1">
    <citation type="journal article" date="2019" name="Int. J. Syst. Evol. Microbiol.">
        <title>The Global Catalogue of Microorganisms (GCM) 10K type strain sequencing project: providing services to taxonomists for standard genome sequencing and annotation.</title>
        <authorList>
            <consortium name="The Broad Institute Genomics Platform"/>
            <consortium name="The Broad Institute Genome Sequencing Center for Infectious Disease"/>
            <person name="Wu L."/>
            <person name="Ma J."/>
        </authorList>
    </citation>
    <scope>NUCLEOTIDE SEQUENCE [LARGE SCALE GENOMIC DNA]</scope>
    <source>
        <strain evidence="7">KCTC 32465</strain>
    </source>
</reference>
<dbReference type="Gene3D" id="3.30.70.270">
    <property type="match status" value="1"/>
</dbReference>
<gene>
    <name evidence="6" type="primary">pleD</name>
    <name evidence="6" type="ORF">GCM10008927_20340</name>
</gene>
<dbReference type="EC" id="2.7.7.65" evidence="1"/>
<dbReference type="InterPro" id="IPR050469">
    <property type="entry name" value="Diguanylate_Cyclase"/>
</dbReference>
<evidence type="ECO:0000259" key="4">
    <source>
        <dbReference type="PROSITE" id="PS50110"/>
    </source>
</evidence>
<dbReference type="SUPFAM" id="SSF55073">
    <property type="entry name" value="Nucleotide cyclase"/>
    <property type="match status" value="1"/>
</dbReference>
<dbReference type="InterPro" id="IPR043128">
    <property type="entry name" value="Rev_trsase/Diguanyl_cyclase"/>
</dbReference>
<dbReference type="SMART" id="SM00267">
    <property type="entry name" value="GGDEF"/>
    <property type="match status" value="1"/>
</dbReference>